<dbReference type="Gene3D" id="2.160.20.10">
    <property type="entry name" value="Single-stranded right-handed beta-helix, Pectin lyase-like"/>
    <property type="match status" value="1"/>
</dbReference>
<feature type="compositionally biased region" description="Polar residues" evidence="1">
    <location>
        <begin position="52"/>
        <end position="66"/>
    </location>
</feature>
<keyword evidence="4" id="KW-1185">Reference proteome</keyword>
<evidence type="ECO:0000313" key="3">
    <source>
        <dbReference type="EMBL" id="NDV42637.1"/>
    </source>
</evidence>
<evidence type="ECO:0008006" key="5">
    <source>
        <dbReference type="Google" id="ProtNLM"/>
    </source>
</evidence>
<dbReference type="InterPro" id="IPR011050">
    <property type="entry name" value="Pectin_lyase_fold/virulence"/>
</dbReference>
<reference evidence="3 4" key="1">
    <citation type="submission" date="2020-01" db="EMBL/GenBank/DDBJ databases">
        <title>Muricauda sediminis sp.nov. 40Bstr401.</title>
        <authorList>
            <person name="Xue Z."/>
            <person name="Zhu S."/>
            <person name="Ren N."/>
            <person name="Chen T."/>
            <person name="Chen X."/>
            <person name="Chen J."/>
            <person name="Yang J."/>
        </authorList>
    </citation>
    <scope>NUCLEOTIDE SEQUENCE [LARGE SCALE GENOMIC DNA]</scope>
    <source>
        <strain evidence="3 4">40Bstr401</strain>
    </source>
</reference>
<evidence type="ECO:0000313" key="4">
    <source>
        <dbReference type="Proteomes" id="UP000468707"/>
    </source>
</evidence>
<dbReference type="AlphaFoldDB" id="A0A6I5KQ54"/>
<proteinExistence type="predicted"/>
<name>A0A6I5KQ54_9FLAO</name>
<keyword evidence="2" id="KW-0732">Signal</keyword>
<comment type="caution">
    <text evidence="3">The sequence shown here is derived from an EMBL/GenBank/DDBJ whole genome shotgun (WGS) entry which is preliminary data.</text>
</comment>
<feature type="signal peptide" evidence="2">
    <location>
        <begin position="1"/>
        <end position="26"/>
    </location>
</feature>
<feature type="chain" id="PRO_5026258625" description="Right-handed parallel beta-helix repeat-containing protein" evidence="2">
    <location>
        <begin position="27"/>
        <end position="585"/>
    </location>
</feature>
<accession>A0A6I5KQ54</accession>
<organism evidence="3 4">
    <name type="scientific">Flagellimonas sediminis</name>
    <dbReference type="NCBI Taxonomy" id="2696468"/>
    <lineage>
        <taxon>Bacteria</taxon>
        <taxon>Pseudomonadati</taxon>
        <taxon>Bacteroidota</taxon>
        <taxon>Flavobacteriia</taxon>
        <taxon>Flavobacteriales</taxon>
        <taxon>Flavobacteriaceae</taxon>
        <taxon>Flagellimonas</taxon>
    </lineage>
</organism>
<sequence length="585" mass="64409">MNSLNPTSKNLMFVLFFVLLTLSSCGKDNDLFLDAIGEDIAQNGSEKPAEETPQSPTDGNNSNGENPTVEIPEIPDLSQLYDQEIGFQGNVGNNIPMTPANPNRIIYVAVNGSASNSGLSQSSPKDINTAFNKDFIQAGDVFYIKAGKYTYGTPSGTAHYDLSNLPCTPDKPCYWIGYKDTPGDINSSQYATVSWDDYKARPRNSDGTHDLDSDIMPTFSGNSSTGKYIDNESLFYTDGGEQGFVFRNMQIQYFRRGFNFKLPSYMVFDNVVQANHGWFTNIEGQGGSNTDLQGTAFLLYSTSSGSSGKYNVIRNSATYNMTFRGFSIGNSENSLIEFSESVSDIDNGNPQDYYFHTTGKNNLFRNLKAKRLVSSNHSGHGVCFNQLSKNNTVLDSEVEGTSIHLDGASYCLVKDVSVIGNQNFGLYKGGGISFMDNAEYNIVDGAYLANGENGFSFQDSGKNSYEEHPGQYNMVMNSKVENVSHGIIELGWWNELTELVLGNVFTDCTFSNAPYLFIVSRPNSGFVIENCKISNITNLQEITYKNTGGSILNPNTQFIDSNFWNSEVPSKDNYIVTNVTNTSPN</sequence>
<dbReference type="EMBL" id="JAAAMI010000002">
    <property type="protein sequence ID" value="NDV42637.1"/>
    <property type="molecule type" value="Genomic_DNA"/>
</dbReference>
<protein>
    <recommendedName>
        <fullName evidence="5">Right-handed parallel beta-helix repeat-containing protein</fullName>
    </recommendedName>
</protein>
<dbReference type="RefSeq" id="WP_163633607.1">
    <property type="nucleotide sequence ID" value="NZ_JAAAMI010000002.1"/>
</dbReference>
<gene>
    <name evidence="3" type="ORF">GTK07_04800</name>
</gene>
<dbReference type="InterPro" id="IPR012334">
    <property type="entry name" value="Pectin_lyas_fold"/>
</dbReference>
<feature type="region of interest" description="Disordered" evidence="1">
    <location>
        <begin position="44"/>
        <end position="70"/>
    </location>
</feature>
<dbReference type="SUPFAM" id="SSF51126">
    <property type="entry name" value="Pectin lyase-like"/>
    <property type="match status" value="1"/>
</dbReference>
<dbReference type="Proteomes" id="UP000468707">
    <property type="component" value="Unassembled WGS sequence"/>
</dbReference>
<evidence type="ECO:0000256" key="1">
    <source>
        <dbReference type="SAM" id="MobiDB-lite"/>
    </source>
</evidence>
<evidence type="ECO:0000256" key="2">
    <source>
        <dbReference type="SAM" id="SignalP"/>
    </source>
</evidence>